<keyword evidence="3" id="KW-1185">Reference proteome</keyword>
<dbReference type="InterPro" id="IPR045272">
    <property type="entry name" value="ANXUR1/2-like"/>
</dbReference>
<dbReference type="PANTHER" id="PTHR34590">
    <property type="entry name" value="OS03G0124300 PROTEIN-RELATED"/>
    <property type="match status" value="1"/>
</dbReference>
<dbReference type="AlphaFoldDB" id="A0AAN8UMN3"/>
<sequence length="132" mass="14467">MMKNTEQVLYLLPCLILHLSSSLKQSTAYAYTPVYHFTVDCGATGPQTGPDGRTWTGDDSKYAPTEQPINGQKSISATASNQAVARVPYDTARVSTSPFSYSFPVISGQTATSVLHSQLIILIEMHFIKNFF</sequence>
<comment type="caution">
    <text evidence="2">The sequence shown here is derived from an EMBL/GenBank/DDBJ whole genome shotgun (WGS) entry which is preliminary data.</text>
</comment>
<dbReference type="PANTHER" id="PTHR34590:SF15">
    <property type="entry name" value="PROTEIN KINASE DOMAIN-CONTAINING PROTEIN"/>
    <property type="match status" value="1"/>
</dbReference>
<proteinExistence type="predicted"/>
<evidence type="ECO:0000313" key="3">
    <source>
        <dbReference type="Proteomes" id="UP001370490"/>
    </source>
</evidence>
<organism evidence="2 3">
    <name type="scientific">Dillenia turbinata</name>
    <dbReference type="NCBI Taxonomy" id="194707"/>
    <lineage>
        <taxon>Eukaryota</taxon>
        <taxon>Viridiplantae</taxon>
        <taxon>Streptophyta</taxon>
        <taxon>Embryophyta</taxon>
        <taxon>Tracheophyta</taxon>
        <taxon>Spermatophyta</taxon>
        <taxon>Magnoliopsida</taxon>
        <taxon>eudicotyledons</taxon>
        <taxon>Gunneridae</taxon>
        <taxon>Pentapetalae</taxon>
        <taxon>Dilleniales</taxon>
        <taxon>Dilleniaceae</taxon>
        <taxon>Dillenia</taxon>
    </lineage>
</organism>
<protein>
    <submittedName>
        <fullName evidence="2">Malectin domain</fullName>
    </submittedName>
</protein>
<name>A0AAN8UMN3_9MAGN</name>
<evidence type="ECO:0000256" key="1">
    <source>
        <dbReference type="SAM" id="SignalP"/>
    </source>
</evidence>
<reference evidence="2 3" key="1">
    <citation type="submission" date="2023-12" db="EMBL/GenBank/DDBJ databases">
        <title>A high-quality genome assembly for Dillenia turbinata (Dilleniales).</title>
        <authorList>
            <person name="Chanderbali A."/>
        </authorList>
    </citation>
    <scope>NUCLEOTIDE SEQUENCE [LARGE SCALE GENOMIC DNA]</scope>
    <source>
        <strain evidence="2">LSX21</strain>
        <tissue evidence="2">Leaf</tissue>
    </source>
</reference>
<dbReference type="EMBL" id="JBAMMX010000027">
    <property type="protein sequence ID" value="KAK6913363.1"/>
    <property type="molecule type" value="Genomic_DNA"/>
</dbReference>
<feature type="signal peptide" evidence="1">
    <location>
        <begin position="1"/>
        <end position="28"/>
    </location>
</feature>
<evidence type="ECO:0000313" key="2">
    <source>
        <dbReference type="EMBL" id="KAK6913363.1"/>
    </source>
</evidence>
<gene>
    <name evidence="2" type="ORF">RJ641_022964</name>
</gene>
<accession>A0AAN8UMN3</accession>
<dbReference type="GO" id="GO:0004714">
    <property type="term" value="F:transmembrane receptor protein tyrosine kinase activity"/>
    <property type="evidence" value="ECO:0007669"/>
    <property type="project" value="InterPro"/>
</dbReference>
<feature type="chain" id="PRO_5042901231" evidence="1">
    <location>
        <begin position="29"/>
        <end position="132"/>
    </location>
</feature>
<dbReference type="Proteomes" id="UP001370490">
    <property type="component" value="Unassembled WGS sequence"/>
</dbReference>
<dbReference type="Gene3D" id="2.60.120.430">
    <property type="entry name" value="Galactose-binding lectin"/>
    <property type="match status" value="1"/>
</dbReference>
<keyword evidence="1" id="KW-0732">Signal</keyword>